<dbReference type="InParanoid" id="I1BUP0"/>
<dbReference type="eggNOG" id="ENOG502STPU">
    <property type="taxonomic scope" value="Eukaryota"/>
</dbReference>
<evidence type="ECO:0000313" key="3">
    <source>
        <dbReference type="Proteomes" id="UP000009138"/>
    </source>
</evidence>
<evidence type="ECO:0000313" key="2">
    <source>
        <dbReference type="EMBL" id="EIE79920.1"/>
    </source>
</evidence>
<dbReference type="InterPro" id="IPR013216">
    <property type="entry name" value="Methyltransf_11"/>
</dbReference>
<dbReference type="OMA" id="CTTEMAI"/>
<dbReference type="InterPro" id="IPR029063">
    <property type="entry name" value="SAM-dependent_MTases_sf"/>
</dbReference>
<evidence type="ECO:0000259" key="1">
    <source>
        <dbReference type="Pfam" id="PF08241"/>
    </source>
</evidence>
<reference evidence="2 3" key="1">
    <citation type="journal article" date="2009" name="PLoS Genet.">
        <title>Genomic analysis of the basal lineage fungus Rhizopus oryzae reveals a whole-genome duplication.</title>
        <authorList>
            <person name="Ma L.-J."/>
            <person name="Ibrahim A.S."/>
            <person name="Skory C."/>
            <person name="Grabherr M.G."/>
            <person name="Burger G."/>
            <person name="Butler M."/>
            <person name="Elias M."/>
            <person name="Idnurm A."/>
            <person name="Lang B.F."/>
            <person name="Sone T."/>
            <person name="Abe A."/>
            <person name="Calvo S.E."/>
            <person name="Corrochano L.M."/>
            <person name="Engels R."/>
            <person name="Fu J."/>
            <person name="Hansberg W."/>
            <person name="Kim J.-M."/>
            <person name="Kodira C.D."/>
            <person name="Koehrsen M.J."/>
            <person name="Liu B."/>
            <person name="Miranda-Saavedra D."/>
            <person name="O'Leary S."/>
            <person name="Ortiz-Castellanos L."/>
            <person name="Poulter R."/>
            <person name="Rodriguez-Romero J."/>
            <person name="Ruiz-Herrera J."/>
            <person name="Shen Y.-Q."/>
            <person name="Zeng Q."/>
            <person name="Galagan J."/>
            <person name="Birren B.W."/>
            <person name="Cuomo C.A."/>
            <person name="Wickes B.L."/>
        </authorList>
    </citation>
    <scope>NUCLEOTIDE SEQUENCE [LARGE SCALE GENOMIC DNA]</scope>
    <source>
        <strain evidence="3">RA 99-880 / ATCC MYA-4621 / FGSC 9543 / NRRL 43880</strain>
    </source>
</reference>
<dbReference type="Pfam" id="PF08241">
    <property type="entry name" value="Methyltransf_11"/>
    <property type="match status" value="1"/>
</dbReference>
<keyword evidence="3" id="KW-1185">Reference proteome</keyword>
<name>I1BUP0_RHIO9</name>
<dbReference type="RefSeq" id="XP_067515316.1">
    <property type="nucleotide sequence ID" value="XM_067659215.1"/>
</dbReference>
<dbReference type="Proteomes" id="UP000009138">
    <property type="component" value="Unassembled WGS sequence"/>
</dbReference>
<organism evidence="2 3">
    <name type="scientific">Rhizopus delemar (strain RA 99-880 / ATCC MYA-4621 / FGSC 9543 / NRRL 43880)</name>
    <name type="common">Mucormycosis agent</name>
    <name type="synonym">Rhizopus arrhizus var. delemar</name>
    <dbReference type="NCBI Taxonomy" id="246409"/>
    <lineage>
        <taxon>Eukaryota</taxon>
        <taxon>Fungi</taxon>
        <taxon>Fungi incertae sedis</taxon>
        <taxon>Mucoromycota</taxon>
        <taxon>Mucoromycotina</taxon>
        <taxon>Mucoromycetes</taxon>
        <taxon>Mucorales</taxon>
        <taxon>Mucorineae</taxon>
        <taxon>Rhizopodaceae</taxon>
        <taxon>Rhizopus</taxon>
    </lineage>
</organism>
<dbReference type="AlphaFoldDB" id="I1BUP0"/>
<dbReference type="OrthoDB" id="184880at2759"/>
<dbReference type="SUPFAM" id="SSF53335">
    <property type="entry name" value="S-adenosyl-L-methionine-dependent methyltransferases"/>
    <property type="match status" value="1"/>
</dbReference>
<feature type="domain" description="Methyltransferase type 11" evidence="1">
    <location>
        <begin position="105"/>
        <end position="177"/>
    </location>
</feature>
<sequence>MGNCMPLMHTAHTKYTTHVGSKSMASAQEITTAVDPTNHTTINTNREFHNEESATYWLPKDEDEQKRLTGQHFGCKELFGGIRDTLDFEKGISILDDMINDYPNCTYHGCDIADVTNKVLEIKQFTYKHGNVVKGLPYADNMFDFVHMRFFVYALRKEEWPIAIKELIRVVKPGGMLQLTEADPQEPSIVNSIAISKGQNIEIAQELEGLLSAHDNVKVVQSDDRRCNMNCYFCVRSVSAKKL</sequence>
<dbReference type="GO" id="GO:0008757">
    <property type="term" value="F:S-adenosylmethionine-dependent methyltransferase activity"/>
    <property type="evidence" value="ECO:0007669"/>
    <property type="project" value="InterPro"/>
</dbReference>
<dbReference type="Gene3D" id="3.40.50.150">
    <property type="entry name" value="Vaccinia Virus protein VP39"/>
    <property type="match status" value="1"/>
</dbReference>
<accession>I1BUP0</accession>
<dbReference type="GeneID" id="93611596"/>
<dbReference type="EMBL" id="CH476734">
    <property type="protein sequence ID" value="EIE79920.1"/>
    <property type="molecule type" value="Genomic_DNA"/>
</dbReference>
<dbReference type="CDD" id="cd02440">
    <property type="entry name" value="AdoMet_MTases"/>
    <property type="match status" value="1"/>
</dbReference>
<dbReference type="FunCoup" id="I1BUP0">
    <property type="interactions" value="3"/>
</dbReference>
<dbReference type="STRING" id="246409.I1BUP0"/>
<dbReference type="VEuPathDB" id="FungiDB:RO3G_04625"/>
<gene>
    <name evidence="2" type="ORF">RO3G_04625</name>
</gene>
<protein>
    <recommendedName>
        <fullName evidence="1">Methyltransferase type 11 domain-containing protein</fullName>
    </recommendedName>
</protein>
<proteinExistence type="predicted"/>